<dbReference type="RefSeq" id="WP_091932100.1">
    <property type="nucleotide sequence ID" value="NZ_FNCY01000001.1"/>
</dbReference>
<dbReference type="PANTHER" id="PTHR28055:SF1">
    <property type="entry name" value="ALTERED INHERITANCE OF MITOCHONDRIA PROTEIN 41, MITOCHONDRIAL"/>
    <property type="match status" value="1"/>
</dbReference>
<dbReference type="Gene3D" id="1.10.10.410">
    <property type="match status" value="1"/>
</dbReference>
<dbReference type="OrthoDB" id="9788127at2"/>
<protein>
    <recommendedName>
        <fullName evidence="3">Glutamyl-tRNA amidotransferase</fullName>
    </recommendedName>
</protein>
<dbReference type="InterPro" id="IPR042184">
    <property type="entry name" value="YqeY/Aim41_N"/>
</dbReference>
<organism evidence="1 2">
    <name type="scientific">Propionivibrio dicarboxylicus</name>
    <dbReference type="NCBI Taxonomy" id="83767"/>
    <lineage>
        <taxon>Bacteria</taxon>
        <taxon>Pseudomonadati</taxon>
        <taxon>Pseudomonadota</taxon>
        <taxon>Betaproteobacteria</taxon>
        <taxon>Rhodocyclales</taxon>
        <taxon>Rhodocyclaceae</taxon>
        <taxon>Propionivibrio</taxon>
    </lineage>
</organism>
<dbReference type="GO" id="GO:0016884">
    <property type="term" value="F:carbon-nitrogen ligase activity, with glutamine as amido-N-donor"/>
    <property type="evidence" value="ECO:0007669"/>
    <property type="project" value="InterPro"/>
</dbReference>
<gene>
    <name evidence="1" type="ORF">SAMN05660652_00204</name>
</gene>
<dbReference type="SUPFAM" id="SSF89095">
    <property type="entry name" value="GatB/YqeY motif"/>
    <property type="match status" value="1"/>
</dbReference>
<name>A0A1G7VIX8_9RHOO</name>
<dbReference type="EMBL" id="FNCY01000001">
    <property type="protein sequence ID" value="SDG59359.1"/>
    <property type="molecule type" value="Genomic_DNA"/>
</dbReference>
<sequence>MSLKERISEDMKAAMRAGEAAKRDAIRLLLAAIKQKEVDERIVLDDAAVIAVIDKLLKQRRDSITQYESAGRTDLAAAEKFEADVLSAYMPAGLSDDEVVAAIEAAIAAVGAAGPGDMGKVMGVLKPQLAGRADMTEVSKRVKAALAK</sequence>
<dbReference type="AlphaFoldDB" id="A0A1G7VIX8"/>
<keyword evidence="2" id="KW-1185">Reference proteome</keyword>
<accession>A0A1G7VIX8</accession>
<dbReference type="Pfam" id="PF09424">
    <property type="entry name" value="YqeY"/>
    <property type="match status" value="1"/>
</dbReference>
<evidence type="ECO:0000313" key="1">
    <source>
        <dbReference type="EMBL" id="SDG59359.1"/>
    </source>
</evidence>
<dbReference type="InterPro" id="IPR003789">
    <property type="entry name" value="Asn/Gln_tRNA_amidoTrase-B-like"/>
</dbReference>
<dbReference type="InterPro" id="IPR023168">
    <property type="entry name" value="GatB_Yqey_C_2"/>
</dbReference>
<evidence type="ECO:0008006" key="3">
    <source>
        <dbReference type="Google" id="ProtNLM"/>
    </source>
</evidence>
<dbReference type="InterPro" id="IPR019004">
    <property type="entry name" value="YqeY/Aim41"/>
</dbReference>
<evidence type="ECO:0000313" key="2">
    <source>
        <dbReference type="Proteomes" id="UP000198607"/>
    </source>
</evidence>
<dbReference type="Proteomes" id="UP000198607">
    <property type="component" value="Unassembled WGS sequence"/>
</dbReference>
<dbReference type="Gene3D" id="1.10.1510.10">
    <property type="entry name" value="Uncharacterised protein YqeY/AIM41 PF09424, N-terminal domain"/>
    <property type="match status" value="1"/>
</dbReference>
<dbReference type="PANTHER" id="PTHR28055">
    <property type="entry name" value="ALTERED INHERITANCE OF MITOCHONDRIA PROTEIN 41, MITOCHONDRIAL"/>
    <property type="match status" value="1"/>
</dbReference>
<reference evidence="1 2" key="1">
    <citation type="submission" date="2016-10" db="EMBL/GenBank/DDBJ databases">
        <authorList>
            <person name="de Groot N.N."/>
        </authorList>
    </citation>
    <scope>NUCLEOTIDE SEQUENCE [LARGE SCALE GENOMIC DNA]</scope>
    <source>
        <strain evidence="1 2">DSM 5885</strain>
    </source>
</reference>
<dbReference type="STRING" id="83767.SAMN05660652_00204"/>
<proteinExistence type="predicted"/>